<dbReference type="PANTHER" id="PTHR43975:SF2">
    <property type="entry name" value="EG:BACR7A4.14 PROTEIN-RELATED"/>
    <property type="match status" value="1"/>
</dbReference>
<dbReference type="Proteomes" id="UP001143307">
    <property type="component" value="Unassembled WGS sequence"/>
</dbReference>
<dbReference type="Pfam" id="PF13561">
    <property type="entry name" value="adh_short_C2"/>
    <property type="match status" value="1"/>
</dbReference>
<comment type="caution">
    <text evidence="1">The sequence shown here is derived from an EMBL/GenBank/DDBJ whole genome shotgun (WGS) entry which is preliminary data.</text>
</comment>
<accession>A0ABT3SX71</accession>
<dbReference type="SUPFAM" id="SSF51735">
    <property type="entry name" value="NAD(P)-binding Rossmann-fold domains"/>
    <property type="match status" value="1"/>
</dbReference>
<proteinExistence type="predicted"/>
<reference evidence="1" key="1">
    <citation type="submission" date="2019-02" db="EMBL/GenBank/DDBJ databases">
        <authorList>
            <person name="Li S.-H."/>
        </authorList>
    </citation>
    <scope>NUCLEOTIDE SEQUENCE</scope>
    <source>
        <strain evidence="1">IMCC8485</strain>
    </source>
</reference>
<dbReference type="EMBL" id="SHNP01000004">
    <property type="protein sequence ID" value="MCX2974593.1"/>
    <property type="molecule type" value="Genomic_DNA"/>
</dbReference>
<dbReference type="PANTHER" id="PTHR43975">
    <property type="entry name" value="ZGC:101858"/>
    <property type="match status" value="1"/>
</dbReference>
<evidence type="ECO:0000313" key="2">
    <source>
        <dbReference type="Proteomes" id="UP001143307"/>
    </source>
</evidence>
<sequence>MGTYALTGSASGIGATLSLALAEQGHSLITVDLKDADITADLTTVEGRSKVISEVLERAPNGLDGFVPLAGLGGGTAPDLLITRLNYFGTVALVEGLRPALAKKSGSVVLLCSNSAPMVPGDEAFIESLIAGDEEKALEIAAGISPGTHYMQTKRALNYWMRRHVMEYGREGIRMNAIAPGPTLTPMTTPLFESEEYAPIMQALLDQTPANRAADAEEISNCILFLLSPAASNVYGSLLFADGGFDAHVRQDHV</sequence>
<evidence type="ECO:0000313" key="1">
    <source>
        <dbReference type="EMBL" id="MCX2974593.1"/>
    </source>
</evidence>
<keyword evidence="2" id="KW-1185">Reference proteome</keyword>
<dbReference type="Gene3D" id="3.40.50.720">
    <property type="entry name" value="NAD(P)-binding Rossmann-like Domain"/>
    <property type="match status" value="1"/>
</dbReference>
<dbReference type="InterPro" id="IPR002347">
    <property type="entry name" value="SDR_fam"/>
</dbReference>
<organism evidence="1 2">
    <name type="scientific">Candidatus Seongchinamella marina</name>
    <dbReference type="NCBI Taxonomy" id="2518990"/>
    <lineage>
        <taxon>Bacteria</taxon>
        <taxon>Pseudomonadati</taxon>
        <taxon>Pseudomonadota</taxon>
        <taxon>Gammaproteobacteria</taxon>
        <taxon>Cellvibrionales</taxon>
        <taxon>Halieaceae</taxon>
        <taxon>Seongchinamella</taxon>
    </lineage>
</organism>
<name>A0ABT3SX71_9GAMM</name>
<protein>
    <submittedName>
        <fullName evidence="1">SDR family oxidoreductase</fullName>
    </submittedName>
</protein>
<dbReference type="InterPro" id="IPR036291">
    <property type="entry name" value="NAD(P)-bd_dom_sf"/>
</dbReference>
<dbReference type="RefSeq" id="WP_279253334.1">
    <property type="nucleotide sequence ID" value="NZ_SHNP01000004.1"/>
</dbReference>
<dbReference type="PRINTS" id="PR00081">
    <property type="entry name" value="GDHRDH"/>
</dbReference>
<gene>
    <name evidence="1" type="ORF">EYC87_13445</name>
</gene>